<dbReference type="EMBL" id="MU863904">
    <property type="protein sequence ID" value="KAK4201704.1"/>
    <property type="molecule type" value="Genomic_DNA"/>
</dbReference>
<comment type="caution">
    <text evidence="2">The sequence shown here is derived from an EMBL/GenBank/DDBJ whole genome shotgun (WGS) entry which is preliminary data.</text>
</comment>
<reference evidence="2" key="2">
    <citation type="submission" date="2023-05" db="EMBL/GenBank/DDBJ databases">
        <authorList>
            <consortium name="Lawrence Berkeley National Laboratory"/>
            <person name="Steindorff A."/>
            <person name="Hensen N."/>
            <person name="Bonometti L."/>
            <person name="Westerberg I."/>
            <person name="Brannstrom I.O."/>
            <person name="Guillou S."/>
            <person name="Cros-Aarteil S."/>
            <person name="Calhoun S."/>
            <person name="Haridas S."/>
            <person name="Kuo A."/>
            <person name="Mondo S."/>
            <person name="Pangilinan J."/>
            <person name="Riley R."/>
            <person name="Labutti K."/>
            <person name="Andreopoulos B."/>
            <person name="Lipzen A."/>
            <person name="Chen C."/>
            <person name="Yanf M."/>
            <person name="Daum C."/>
            <person name="Ng V."/>
            <person name="Clum A."/>
            <person name="Ohm R."/>
            <person name="Martin F."/>
            <person name="Silar P."/>
            <person name="Natvig D."/>
            <person name="Lalanne C."/>
            <person name="Gautier V."/>
            <person name="Ament-Velasquez S.L."/>
            <person name="Kruys A."/>
            <person name="Hutchinson M.I."/>
            <person name="Powell A.J."/>
            <person name="Barry K."/>
            <person name="Miller A.N."/>
            <person name="Grigoriev I.V."/>
            <person name="Debuchy R."/>
            <person name="Gladieux P."/>
            <person name="Thoren M.H."/>
            <person name="Johannesson H."/>
        </authorList>
    </citation>
    <scope>NUCLEOTIDE SEQUENCE</scope>
    <source>
        <strain evidence="2">CBS 315.58</strain>
    </source>
</reference>
<evidence type="ECO:0000313" key="3">
    <source>
        <dbReference type="Proteomes" id="UP001303160"/>
    </source>
</evidence>
<organism evidence="2 3">
    <name type="scientific">Triangularia verruculosa</name>
    <dbReference type="NCBI Taxonomy" id="2587418"/>
    <lineage>
        <taxon>Eukaryota</taxon>
        <taxon>Fungi</taxon>
        <taxon>Dikarya</taxon>
        <taxon>Ascomycota</taxon>
        <taxon>Pezizomycotina</taxon>
        <taxon>Sordariomycetes</taxon>
        <taxon>Sordariomycetidae</taxon>
        <taxon>Sordariales</taxon>
        <taxon>Podosporaceae</taxon>
        <taxon>Triangularia</taxon>
    </lineage>
</organism>
<feature type="region of interest" description="Disordered" evidence="1">
    <location>
        <begin position="244"/>
        <end position="268"/>
    </location>
</feature>
<sequence>MDNDDDHLTSLTLTRYIPRLSSQVPSPEEPSNIPFDQTKLIQPNPKKIHGRNTLRVNLPGRSRACLFRIESHIPDYEDVFLDRSWNFPKLRNDAQRLKKANAPSKSVKPSGSRWFIKPHYIPVLKKMVKTRSVGFYCCDYCEDKKRGFFEDARKAMVRDNLNEGLRIAEDKDWRLPFEDERDGPLDYCGWWMGKMGQIMADESRPVEGAVGDCEAVQRVGFGFGDIVRGEGQWEYQIKVKLRKRGRGRGKGSQDGTRDTSPSTSAEWVESEDLGNSWALVMMAVEDGDRSSDSHSYAMLTPTSESVVSDQWEMLSQGA</sequence>
<reference evidence="2" key="1">
    <citation type="journal article" date="2023" name="Mol. Phylogenet. Evol.">
        <title>Genome-scale phylogeny and comparative genomics of the fungal order Sordariales.</title>
        <authorList>
            <person name="Hensen N."/>
            <person name="Bonometti L."/>
            <person name="Westerberg I."/>
            <person name="Brannstrom I.O."/>
            <person name="Guillou S."/>
            <person name="Cros-Aarteil S."/>
            <person name="Calhoun S."/>
            <person name="Haridas S."/>
            <person name="Kuo A."/>
            <person name="Mondo S."/>
            <person name="Pangilinan J."/>
            <person name="Riley R."/>
            <person name="LaButti K."/>
            <person name="Andreopoulos B."/>
            <person name="Lipzen A."/>
            <person name="Chen C."/>
            <person name="Yan M."/>
            <person name="Daum C."/>
            <person name="Ng V."/>
            <person name="Clum A."/>
            <person name="Steindorff A."/>
            <person name="Ohm R.A."/>
            <person name="Martin F."/>
            <person name="Silar P."/>
            <person name="Natvig D.O."/>
            <person name="Lalanne C."/>
            <person name="Gautier V."/>
            <person name="Ament-Velasquez S.L."/>
            <person name="Kruys A."/>
            <person name="Hutchinson M.I."/>
            <person name="Powell A.J."/>
            <person name="Barry K."/>
            <person name="Miller A.N."/>
            <person name="Grigoriev I.V."/>
            <person name="Debuchy R."/>
            <person name="Gladieux P."/>
            <person name="Hiltunen Thoren M."/>
            <person name="Johannesson H."/>
        </authorList>
    </citation>
    <scope>NUCLEOTIDE SEQUENCE</scope>
    <source>
        <strain evidence="2">CBS 315.58</strain>
    </source>
</reference>
<name>A0AAN6XJ98_9PEZI</name>
<accession>A0AAN6XJ98</accession>
<gene>
    <name evidence="2" type="ORF">QBC40DRAFT_347631</name>
</gene>
<keyword evidence="3" id="KW-1185">Reference proteome</keyword>
<evidence type="ECO:0000256" key="1">
    <source>
        <dbReference type="SAM" id="MobiDB-lite"/>
    </source>
</evidence>
<proteinExistence type="predicted"/>
<feature type="region of interest" description="Disordered" evidence="1">
    <location>
        <begin position="288"/>
        <end position="318"/>
    </location>
</feature>
<protein>
    <submittedName>
        <fullName evidence="2">Uncharacterized protein</fullName>
    </submittedName>
</protein>
<dbReference type="AlphaFoldDB" id="A0AAN6XJ98"/>
<evidence type="ECO:0000313" key="2">
    <source>
        <dbReference type="EMBL" id="KAK4201704.1"/>
    </source>
</evidence>
<dbReference type="Proteomes" id="UP001303160">
    <property type="component" value="Unassembled WGS sequence"/>
</dbReference>